<keyword evidence="6" id="KW-0064">Aspartyl protease</keyword>
<dbReference type="InterPro" id="IPR001584">
    <property type="entry name" value="Integrase_cat-core"/>
</dbReference>
<dbReference type="InterPro" id="IPR000477">
    <property type="entry name" value="RT_dom"/>
</dbReference>
<keyword evidence="1" id="KW-0645">Protease</keyword>
<dbReference type="InterPro" id="IPR041577">
    <property type="entry name" value="RT_RNaseH_2"/>
</dbReference>
<proteinExistence type="predicted"/>
<evidence type="ECO:0000256" key="4">
    <source>
        <dbReference type="ARBA" id="ARBA00022722"/>
    </source>
</evidence>
<evidence type="ECO:0000256" key="12">
    <source>
        <dbReference type="ARBA" id="ARBA00022932"/>
    </source>
</evidence>
<evidence type="ECO:0000256" key="15">
    <source>
        <dbReference type="ARBA" id="ARBA00023268"/>
    </source>
</evidence>
<evidence type="ECO:0000256" key="3">
    <source>
        <dbReference type="ARBA" id="ARBA00022695"/>
    </source>
</evidence>
<accession>A0A2Z6PWB5</accession>
<feature type="region of interest" description="Disordered" evidence="16">
    <location>
        <begin position="1103"/>
        <end position="1147"/>
    </location>
</feature>
<keyword evidence="20" id="KW-1185">Reference proteome</keyword>
<dbReference type="Gene3D" id="3.10.10.10">
    <property type="entry name" value="HIV Type 1 Reverse Transcriptase, subunit A, domain 1"/>
    <property type="match status" value="1"/>
</dbReference>
<evidence type="ECO:0000256" key="13">
    <source>
        <dbReference type="ARBA" id="ARBA00023125"/>
    </source>
</evidence>
<dbReference type="InterPro" id="IPR043502">
    <property type="entry name" value="DNA/RNA_pol_sf"/>
</dbReference>
<keyword evidence="14" id="KW-0233">DNA recombination</keyword>
<dbReference type="Pfam" id="PF00078">
    <property type="entry name" value="RVT_1"/>
    <property type="match status" value="1"/>
</dbReference>
<dbReference type="InterPro" id="IPR012337">
    <property type="entry name" value="RNaseH-like_sf"/>
</dbReference>
<keyword evidence="11" id="KW-0695">RNA-directed DNA polymerase</keyword>
<dbReference type="InterPro" id="IPR016197">
    <property type="entry name" value="Chromo-like_dom_sf"/>
</dbReference>
<dbReference type="GO" id="GO:0006310">
    <property type="term" value="P:DNA recombination"/>
    <property type="evidence" value="ECO:0007669"/>
    <property type="project" value="UniProtKB-KW"/>
</dbReference>
<dbReference type="InterPro" id="IPR050951">
    <property type="entry name" value="Retrovirus_Pol_polyprotein"/>
</dbReference>
<dbReference type="OrthoDB" id="2013610at2759"/>
<dbReference type="InterPro" id="IPR043128">
    <property type="entry name" value="Rev_trsase/Diguanyl_cyclase"/>
</dbReference>
<dbReference type="GO" id="GO:0003677">
    <property type="term" value="F:DNA binding"/>
    <property type="evidence" value="ECO:0007669"/>
    <property type="project" value="UniProtKB-KW"/>
</dbReference>
<dbReference type="Pfam" id="PF17921">
    <property type="entry name" value="Integrase_H2C2"/>
    <property type="match status" value="1"/>
</dbReference>
<keyword evidence="8" id="KW-0378">Hydrolase</keyword>
<keyword evidence="12" id="KW-0239">DNA-directed DNA polymerase</keyword>
<dbReference type="EMBL" id="DF975439">
    <property type="protein sequence ID" value="GAU51717.1"/>
    <property type="molecule type" value="Genomic_DNA"/>
</dbReference>
<dbReference type="AlphaFoldDB" id="A0A2Z6PWB5"/>
<dbReference type="InterPro" id="IPR041588">
    <property type="entry name" value="Integrase_H2C2"/>
</dbReference>
<feature type="region of interest" description="Disordered" evidence="16">
    <location>
        <begin position="73"/>
        <end position="93"/>
    </location>
</feature>
<keyword evidence="7" id="KW-0255">Endonuclease</keyword>
<keyword evidence="15" id="KW-0511">Multifunctional enzyme</keyword>
<dbReference type="InterPro" id="IPR021109">
    <property type="entry name" value="Peptidase_aspartic_dom_sf"/>
</dbReference>
<keyword evidence="13" id="KW-0238">DNA-binding</keyword>
<evidence type="ECO:0000313" key="20">
    <source>
        <dbReference type="Proteomes" id="UP000242715"/>
    </source>
</evidence>
<keyword evidence="3" id="KW-0548">Nucleotidyltransferase</keyword>
<dbReference type="SUPFAM" id="SSF53098">
    <property type="entry name" value="Ribonuclease H-like"/>
    <property type="match status" value="1"/>
</dbReference>
<feature type="non-terminal residue" evidence="19">
    <location>
        <position position="1"/>
    </location>
</feature>
<evidence type="ECO:0000256" key="5">
    <source>
        <dbReference type="ARBA" id="ARBA00022723"/>
    </source>
</evidence>
<dbReference type="Pfam" id="PF24626">
    <property type="entry name" value="SH3_Tf2-1"/>
    <property type="match status" value="1"/>
</dbReference>
<dbReference type="FunFam" id="3.30.70.270:FF:000020">
    <property type="entry name" value="Transposon Tf2-6 polyprotein-like Protein"/>
    <property type="match status" value="1"/>
</dbReference>
<evidence type="ECO:0000259" key="17">
    <source>
        <dbReference type="PROSITE" id="PS50013"/>
    </source>
</evidence>
<dbReference type="GO" id="GO:0006508">
    <property type="term" value="P:proteolysis"/>
    <property type="evidence" value="ECO:0007669"/>
    <property type="project" value="UniProtKB-KW"/>
</dbReference>
<dbReference type="CDD" id="cd01647">
    <property type="entry name" value="RT_LTR"/>
    <property type="match status" value="1"/>
</dbReference>
<dbReference type="Pfam" id="PF17919">
    <property type="entry name" value="RT_RNaseH_2"/>
    <property type="match status" value="1"/>
</dbReference>
<dbReference type="Proteomes" id="UP000242715">
    <property type="component" value="Unassembled WGS sequence"/>
</dbReference>
<evidence type="ECO:0000256" key="11">
    <source>
        <dbReference type="ARBA" id="ARBA00022918"/>
    </source>
</evidence>
<feature type="region of interest" description="Disordered" evidence="16">
    <location>
        <begin position="1"/>
        <end position="26"/>
    </location>
</feature>
<sequence length="1147" mass="130012">PSSSFKPTMSVTSPKPSPAVKRLSPEELQARREKGLCYNCDEKYIRGHRCKRLFHLLIVEPEEVEDDPSSFHLAAAESNPDPVGVDEPDPESDPAHISLHALMDRVARQLGLPTEPAHSFKVLVGNGEVLACSSMCPKTPLLLGSHEFLVDLFILPLSGAELVLGVQWLKTLGPIVTDYDKLTMSFQSEGKQINLTGVPKANLEEANIHQLHRMLSTDAIDTLLHLQLITPEPTSQNTSPSHIEPRIQTLLDDFSSLFQNPTHLPPQRPVDHKIPLLPNSNPVNVRPYRYPQFQKKEIETQIKDMLTNGLIQHSTSAFSSPVLLVRKKDGTWRFCVDYRALNAVTSKDRFPIPAIDELLDELYGTHWFSKLDLRSGYHQIRMAQGHIVSAEGVGPDPSKISAMINWPSPVNIKQLRGFLGLTGFYRKFVRNYASLAAPLTALLKRDAFIWSEEAQAAFESLKKAMSEVPVLGLPNFNEKFVLETDASGLGMGAVLIQNGHPICYFSKQFCPRMTQASTYVRELCAITTAVKKWRTYLLGNTFTIFTDQRSLRELMTQIIQTPEQQFYLAKLLGYSYEIVYKPGPQNRVADALSRVHCLVITVPQLDFLTTFKQQLAEDSEFQQFLALVKATPTDYPDFELLNGLLFFKGKLFIPATSPLKHTLLEEFHSSTIGGHSGIHRTYGRLQENVFWEGMRKDVIQFVKSCSVCQQNKPTNHSPYGLLQPLPIPHRVWEDVSLDFIVGLPSFQSHTAILVVVDRLSKAAHFGLLPTHFTAVKVADLFAKMICRLHGMPRSMVSDRDPIFLSHFWQELFHLSGTKLRMSTAYHPQSDGQTEIVNKVLQQYLRCFVSDKPSQWGKFLHWAEWHYNTATHTSTGLSPFQVVYGRAPPTLVDYIPGSSTIQAIDATLSDRNIILQLLKNKLLKAQQIMKEQADQHRISHSFKEGDLVFVKLRPYRQNSVLGRRVHKLSKRFYGPFKLIKAIGEVAFELELPPNSKIHPVFHVSQLKPCFDNNTATLELPTEAIDNQPCIQPLAVLDWKNNELNDQIEVLIQWKGLFPEDATWENYEDIKATYPAFDLEDKVILNGTRDEVNQKNEDFEKELGLTEDEEEPIPYQRTKRNTRGPAWLVGFDTTGSRKNKGRRKKKLRA</sequence>
<dbReference type="Gene3D" id="2.40.70.10">
    <property type="entry name" value="Acid Proteases"/>
    <property type="match status" value="1"/>
</dbReference>
<name>A0A2Z6PWB5_TRISU</name>
<organism evidence="19 20">
    <name type="scientific">Trifolium subterraneum</name>
    <name type="common">Subterranean clover</name>
    <dbReference type="NCBI Taxonomy" id="3900"/>
    <lineage>
        <taxon>Eukaryota</taxon>
        <taxon>Viridiplantae</taxon>
        <taxon>Streptophyta</taxon>
        <taxon>Embryophyta</taxon>
        <taxon>Tracheophyta</taxon>
        <taxon>Spermatophyta</taxon>
        <taxon>Magnoliopsida</taxon>
        <taxon>eudicotyledons</taxon>
        <taxon>Gunneridae</taxon>
        <taxon>Pentapetalae</taxon>
        <taxon>rosids</taxon>
        <taxon>fabids</taxon>
        <taxon>Fabales</taxon>
        <taxon>Fabaceae</taxon>
        <taxon>Papilionoideae</taxon>
        <taxon>50 kb inversion clade</taxon>
        <taxon>NPAAA clade</taxon>
        <taxon>Hologalegina</taxon>
        <taxon>IRL clade</taxon>
        <taxon>Trifolieae</taxon>
        <taxon>Trifolium</taxon>
    </lineage>
</organism>
<keyword evidence="2" id="KW-0808">Transferase</keyword>
<dbReference type="SUPFAM" id="SSF54160">
    <property type="entry name" value="Chromo domain-like"/>
    <property type="match status" value="1"/>
</dbReference>
<evidence type="ECO:0000313" key="19">
    <source>
        <dbReference type="EMBL" id="GAU51717.1"/>
    </source>
</evidence>
<dbReference type="InterPro" id="IPR036397">
    <property type="entry name" value="RNaseH_sf"/>
</dbReference>
<dbReference type="SUPFAM" id="SSF56672">
    <property type="entry name" value="DNA/RNA polymerases"/>
    <property type="match status" value="1"/>
</dbReference>
<dbReference type="InterPro" id="IPR056924">
    <property type="entry name" value="SH3_Tf2-1"/>
</dbReference>
<evidence type="ECO:0000256" key="2">
    <source>
        <dbReference type="ARBA" id="ARBA00022679"/>
    </source>
</evidence>
<dbReference type="GO" id="GO:0004190">
    <property type="term" value="F:aspartic-type endopeptidase activity"/>
    <property type="evidence" value="ECO:0007669"/>
    <property type="project" value="UniProtKB-KW"/>
</dbReference>
<evidence type="ECO:0000256" key="10">
    <source>
        <dbReference type="ARBA" id="ARBA00022908"/>
    </source>
</evidence>
<dbReference type="Gene3D" id="1.10.340.70">
    <property type="match status" value="1"/>
</dbReference>
<keyword evidence="10" id="KW-0229">DNA integration</keyword>
<dbReference type="GO" id="GO:0003964">
    <property type="term" value="F:RNA-directed DNA polymerase activity"/>
    <property type="evidence" value="ECO:0007669"/>
    <property type="project" value="UniProtKB-KW"/>
</dbReference>
<dbReference type="PROSITE" id="PS50013">
    <property type="entry name" value="CHROMO_2"/>
    <property type="match status" value="1"/>
</dbReference>
<gene>
    <name evidence="19" type="ORF">TSUD_415230</name>
</gene>
<dbReference type="GO" id="GO:0004519">
    <property type="term" value="F:endonuclease activity"/>
    <property type="evidence" value="ECO:0007669"/>
    <property type="project" value="UniProtKB-KW"/>
</dbReference>
<evidence type="ECO:0000256" key="14">
    <source>
        <dbReference type="ARBA" id="ARBA00023172"/>
    </source>
</evidence>
<evidence type="ECO:0000256" key="9">
    <source>
        <dbReference type="ARBA" id="ARBA00022842"/>
    </source>
</evidence>
<feature type="domain" description="Chromo" evidence="17">
    <location>
        <begin position="1029"/>
        <end position="1109"/>
    </location>
</feature>
<dbReference type="Pfam" id="PF00665">
    <property type="entry name" value="rve"/>
    <property type="match status" value="1"/>
</dbReference>
<dbReference type="CDD" id="cd09274">
    <property type="entry name" value="RNase_HI_RT_Ty3"/>
    <property type="match status" value="1"/>
</dbReference>
<dbReference type="GO" id="GO:0046872">
    <property type="term" value="F:metal ion binding"/>
    <property type="evidence" value="ECO:0007669"/>
    <property type="project" value="UniProtKB-KW"/>
</dbReference>
<evidence type="ECO:0008006" key="21">
    <source>
        <dbReference type="Google" id="ProtNLM"/>
    </source>
</evidence>
<evidence type="ECO:0000259" key="18">
    <source>
        <dbReference type="PROSITE" id="PS50994"/>
    </source>
</evidence>
<dbReference type="CDD" id="cd00303">
    <property type="entry name" value="retropepsin_like"/>
    <property type="match status" value="1"/>
</dbReference>
<feature type="compositionally biased region" description="Basic residues" evidence="16">
    <location>
        <begin position="1135"/>
        <end position="1147"/>
    </location>
</feature>
<dbReference type="FunFam" id="1.10.340.70:FF:000001">
    <property type="entry name" value="Retrovirus-related Pol polyprotein from transposon gypsy-like Protein"/>
    <property type="match status" value="1"/>
</dbReference>
<feature type="compositionally biased region" description="Polar residues" evidence="16">
    <location>
        <begin position="1"/>
        <end position="14"/>
    </location>
</feature>
<dbReference type="GO" id="GO:0015074">
    <property type="term" value="P:DNA integration"/>
    <property type="evidence" value="ECO:0007669"/>
    <property type="project" value="UniProtKB-KW"/>
</dbReference>
<dbReference type="Gene3D" id="3.30.70.270">
    <property type="match status" value="2"/>
</dbReference>
<dbReference type="PANTHER" id="PTHR37984">
    <property type="entry name" value="PROTEIN CBG26694"/>
    <property type="match status" value="1"/>
</dbReference>
<dbReference type="PROSITE" id="PS50994">
    <property type="entry name" value="INTEGRASE"/>
    <property type="match status" value="1"/>
</dbReference>
<keyword evidence="5" id="KW-0479">Metal-binding</keyword>
<evidence type="ECO:0000256" key="8">
    <source>
        <dbReference type="ARBA" id="ARBA00022801"/>
    </source>
</evidence>
<keyword evidence="9" id="KW-0460">Magnesium</keyword>
<dbReference type="Gene3D" id="3.30.420.10">
    <property type="entry name" value="Ribonuclease H-like superfamily/Ribonuclease H"/>
    <property type="match status" value="1"/>
</dbReference>
<keyword evidence="4" id="KW-0540">Nuclease</keyword>
<evidence type="ECO:0000256" key="1">
    <source>
        <dbReference type="ARBA" id="ARBA00022670"/>
    </source>
</evidence>
<protein>
    <recommendedName>
        <fullName evidence="21">Integrase catalytic domain-containing protein</fullName>
    </recommendedName>
</protein>
<reference evidence="20" key="1">
    <citation type="journal article" date="2017" name="Front. Plant Sci.">
        <title>Climate Clever Clovers: New Paradigm to Reduce the Environmental Footprint of Ruminants by Breeding Low Methanogenic Forages Utilizing Haplotype Variation.</title>
        <authorList>
            <person name="Kaur P."/>
            <person name="Appels R."/>
            <person name="Bayer P.E."/>
            <person name="Keeble-Gagnere G."/>
            <person name="Wang J."/>
            <person name="Hirakawa H."/>
            <person name="Shirasawa K."/>
            <person name="Vercoe P."/>
            <person name="Stefanova K."/>
            <person name="Durmic Z."/>
            <person name="Nichols P."/>
            <person name="Revell C."/>
            <person name="Isobe S.N."/>
            <person name="Edwards D."/>
            <person name="Erskine W."/>
        </authorList>
    </citation>
    <scope>NUCLEOTIDE SEQUENCE [LARGE SCALE GENOMIC DNA]</scope>
    <source>
        <strain evidence="20">cv. Daliak</strain>
    </source>
</reference>
<evidence type="ECO:0000256" key="7">
    <source>
        <dbReference type="ARBA" id="ARBA00022759"/>
    </source>
</evidence>
<evidence type="ECO:0000256" key="16">
    <source>
        <dbReference type="SAM" id="MobiDB-lite"/>
    </source>
</evidence>
<feature type="domain" description="Integrase catalytic" evidence="18">
    <location>
        <begin position="722"/>
        <end position="886"/>
    </location>
</feature>
<dbReference type="Gene3D" id="3.10.20.370">
    <property type="match status" value="1"/>
</dbReference>
<dbReference type="GO" id="GO:0003887">
    <property type="term" value="F:DNA-directed DNA polymerase activity"/>
    <property type="evidence" value="ECO:0007669"/>
    <property type="project" value="UniProtKB-KW"/>
</dbReference>
<dbReference type="InterPro" id="IPR000953">
    <property type="entry name" value="Chromo/chromo_shadow_dom"/>
</dbReference>
<dbReference type="PANTHER" id="PTHR37984:SF5">
    <property type="entry name" value="PROTEIN NYNRIN-LIKE"/>
    <property type="match status" value="1"/>
</dbReference>
<evidence type="ECO:0000256" key="6">
    <source>
        <dbReference type="ARBA" id="ARBA00022750"/>
    </source>
</evidence>